<feature type="chain" id="PRO_5031200320" description="Polar amino acid transport system substrate-binding protein" evidence="1">
    <location>
        <begin position="22"/>
        <end position="270"/>
    </location>
</feature>
<evidence type="ECO:0000313" key="3">
    <source>
        <dbReference type="Proteomes" id="UP000581189"/>
    </source>
</evidence>
<feature type="signal peptide" evidence="1">
    <location>
        <begin position="1"/>
        <end position="21"/>
    </location>
</feature>
<dbReference type="Proteomes" id="UP000581189">
    <property type="component" value="Unassembled WGS sequence"/>
</dbReference>
<sequence length="270" mass="30415">MASLRVLLLLVLGGLSCAVAAAEQDWPRLRLCYELGGLPPYTYSPADAAAGQPGLIIELIQQAADQAKLRLDLHQHPWKRCVHEVQQGHSDGLFIAVWQPDRDTWGRYPGRDLQRQSQVDANQRLWRVEYPIIVRPGGALQWDGQRFSGVRYGVGAPLGYATSQRLRELGVLASESLSQAAALRLVAAGRLDGYVLEREIALELIERLQLQGQLIFLPQPLLETDWYLPLSHQFYSTHPELAEGFWRAVAEQRQQLGADLTRRYLRQPPP</sequence>
<proteinExistence type="predicted"/>
<dbReference type="AlphaFoldDB" id="A0A7W4DE65"/>
<evidence type="ECO:0008006" key="4">
    <source>
        <dbReference type="Google" id="ProtNLM"/>
    </source>
</evidence>
<protein>
    <recommendedName>
        <fullName evidence="4">Polar amino acid transport system substrate-binding protein</fullName>
    </recommendedName>
</protein>
<dbReference type="Gene3D" id="3.40.190.10">
    <property type="entry name" value="Periplasmic binding protein-like II"/>
    <property type="match status" value="2"/>
</dbReference>
<dbReference type="RefSeq" id="WP_182834897.1">
    <property type="nucleotide sequence ID" value="NZ_JACJFN010000004.1"/>
</dbReference>
<keyword evidence="3" id="KW-1185">Reference proteome</keyword>
<keyword evidence="1" id="KW-0732">Signal</keyword>
<reference evidence="2 3" key="1">
    <citation type="submission" date="2020-08" db="EMBL/GenBank/DDBJ databases">
        <authorList>
            <person name="Kim C.M."/>
        </authorList>
    </citation>
    <scope>NUCLEOTIDE SEQUENCE [LARGE SCALE GENOMIC DNA]</scope>
    <source>
        <strain evidence="2 3">SR9</strain>
    </source>
</reference>
<comment type="caution">
    <text evidence="2">The sequence shown here is derived from an EMBL/GenBank/DDBJ whole genome shotgun (WGS) entry which is preliminary data.</text>
</comment>
<dbReference type="EMBL" id="JACJFN010000004">
    <property type="protein sequence ID" value="MBB1520964.1"/>
    <property type="molecule type" value="Genomic_DNA"/>
</dbReference>
<dbReference type="SUPFAM" id="SSF53850">
    <property type="entry name" value="Periplasmic binding protein-like II"/>
    <property type="match status" value="1"/>
</dbReference>
<evidence type="ECO:0000313" key="2">
    <source>
        <dbReference type="EMBL" id="MBB1520964.1"/>
    </source>
</evidence>
<accession>A0A7W4DE65</accession>
<evidence type="ECO:0000256" key="1">
    <source>
        <dbReference type="SAM" id="SignalP"/>
    </source>
</evidence>
<organism evidence="2 3">
    <name type="scientific">Aquipseudomonas guryensis</name>
    <dbReference type="NCBI Taxonomy" id="2759165"/>
    <lineage>
        <taxon>Bacteria</taxon>
        <taxon>Pseudomonadati</taxon>
        <taxon>Pseudomonadota</taxon>
        <taxon>Gammaproteobacteria</taxon>
        <taxon>Pseudomonadales</taxon>
        <taxon>Pseudomonadaceae</taxon>
        <taxon>Aquipseudomonas</taxon>
    </lineage>
</organism>
<dbReference type="PROSITE" id="PS51257">
    <property type="entry name" value="PROKAR_LIPOPROTEIN"/>
    <property type="match status" value="1"/>
</dbReference>
<gene>
    <name evidence="2" type="ORF">H3H45_17095</name>
</gene>
<name>A0A7W4DE65_9GAMM</name>